<reference evidence="2 3" key="1">
    <citation type="journal article" date="2021" name="Nat. Plants">
        <title>The Taxus genome provides insights into paclitaxel biosynthesis.</title>
        <authorList>
            <person name="Xiong X."/>
            <person name="Gou J."/>
            <person name="Liao Q."/>
            <person name="Li Y."/>
            <person name="Zhou Q."/>
            <person name="Bi G."/>
            <person name="Li C."/>
            <person name="Du R."/>
            <person name="Wang X."/>
            <person name="Sun T."/>
            <person name="Guo L."/>
            <person name="Liang H."/>
            <person name="Lu P."/>
            <person name="Wu Y."/>
            <person name="Zhang Z."/>
            <person name="Ro D.K."/>
            <person name="Shang Y."/>
            <person name="Huang S."/>
            <person name="Yan J."/>
        </authorList>
    </citation>
    <scope>NUCLEOTIDE SEQUENCE [LARGE SCALE GENOMIC DNA]</scope>
    <source>
        <strain evidence="2">Ta-2019</strain>
    </source>
</reference>
<feature type="non-terminal residue" evidence="2">
    <location>
        <position position="83"/>
    </location>
</feature>
<feature type="compositionally biased region" description="Basic and acidic residues" evidence="1">
    <location>
        <begin position="1"/>
        <end position="24"/>
    </location>
</feature>
<evidence type="ECO:0000313" key="3">
    <source>
        <dbReference type="Proteomes" id="UP000824469"/>
    </source>
</evidence>
<protein>
    <submittedName>
        <fullName evidence="2">Uncharacterized protein</fullName>
    </submittedName>
</protein>
<feature type="region of interest" description="Disordered" evidence="1">
    <location>
        <begin position="1"/>
        <end position="29"/>
    </location>
</feature>
<dbReference type="EMBL" id="JAHRHJ020003599">
    <property type="protein sequence ID" value="KAH9291452.1"/>
    <property type="molecule type" value="Genomic_DNA"/>
</dbReference>
<organism evidence="2 3">
    <name type="scientific">Taxus chinensis</name>
    <name type="common">Chinese yew</name>
    <name type="synonym">Taxus wallichiana var. chinensis</name>
    <dbReference type="NCBI Taxonomy" id="29808"/>
    <lineage>
        <taxon>Eukaryota</taxon>
        <taxon>Viridiplantae</taxon>
        <taxon>Streptophyta</taxon>
        <taxon>Embryophyta</taxon>
        <taxon>Tracheophyta</taxon>
        <taxon>Spermatophyta</taxon>
        <taxon>Pinopsida</taxon>
        <taxon>Pinidae</taxon>
        <taxon>Conifers II</taxon>
        <taxon>Cupressales</taxon>
        <taxon>Taxaceae</taxon>
        <taxon>Taxus</taxon>
    </lineage>
</organism>
<dbReference type="Proteomes" id="UP000824469">
    <property type="component" value="Unassembled WGS sequence"/>
</dbReference>
<gene>
    <name evidence="2" type="ORF">KI387_043358</name>
</gene>
<feature type="region of interest" description="Disordered" evidence="1">
    <location>
        <begin position="55"/>
        <end position="83"/>
    </location>
</feature>
<proteinExistence type="predicted"/>
<evidence type="ECO:0000256" key="1">
    <source>
        <dbReference type="SAM" id="MobiDB-lite"/>
    </source>
</evidence>
<comment type="caution">
    <text evidence="2">The sequence shown here is derived from an EMBL/GenBank/DDBJ whole genome shotgun (WGS) entry which is preliminary data.</text>
</comment>
<dbReference type="AlphaFoldDB" id="A0AA38C0W0"/>
<name>A0AA38C0W0_TAXCH</name>
<accession>A0AA38C0W0</accession>
<evidence type="ECO:0000313" key="2">
    <source>
        <dbReference type="EMBL" id="KAH9291452.1"/>
    </source>
</evidence>
<keyword evidence="3" id="KW-1185">Reference proteome</keyword>
<sequence>MWMWEEDGRRWSSEDSWGEGDRSAGRGGWRTTWGKELVDMRSVVRMDSVEVEEMGIGDGEKCRRKVGSRGDKGGGESQELGWE</sequence>